<dbReference type="RefSeq" id="WP_158168641.1">
    <property type="nucleotide sequence ID" value="NZ_CP043538.1"/>
</dbReference>
<reference evidence="1 2" key="2">
    <citation type="journal article" date="2013" name="Genome Announc.">
        <title>Draft Genome Sequence of Methylobacterium mesophilicum Strain SR1.6/6, Isolated from Citrus sinensis.</title>
        <authorList>
            <person name="Marinho Almeida D."/>
            <person name="Dini-Andreote F."/>
            <person name="Camargo Neves A.A."/>
            <person name="Juca Ramos R.T."/>
            <person name="Andreote F.D."/>
            <person name="Carneiro A.R."/>
            <person name="Oliveira de Souza Lima A."/>
            <person name="Caracciolo Gomes de Sa P.H."/>
            <person name="Ribeiro Barbosa M.S."/>
            <person name="Araujo W.L."/>
            <person name="Silva A."/>
        </authorList>
    </citation>
    <scope>NUCLEOTIDE SEQUENCE [LARGE SCALE GENOMIC DNA]</scope>
    <source>
        <strain evidence="1 2">SR1.6/6</strain>
    </source>
</reference>
<dbReference type="Proteomes" id="UP000012488">
    <property type="component" value="Chromosome"/>
</dbReference>
<dbReference type="AlphaFoldDB" id="A0A6B9FJ37"/>
<proteinExistence type="predicted"/>
<accession>A0A6B9FJ37</accession>
<dbReference type="EMBL" id="CP043538">
    <property type="protein sequence ID" value="QGY01979.1"/>
    <property type="molecule type" value="Genomic_DNA"/>
</dbReference>
<evidence type="ECO:0000313" key="2">
    <source>
        <dbReference type="Proteomes" id="UP000012488"/>
    </source>
</evidence>
<sequence length="294" mass="32961">MMTVEFCEKWLSDFWESANKSNLKIPFYLAAHLRLTLQAVRCMYRLPPLQASLSDGPEGIAIRESLERICLAKLFRLGKTGACVLSIPPISSEYSLGSSKQTLRRKVRSALKSGVTCREVTDLKQQKYLSELVNRAERNNCSQLHRNDRADCVALVGFGLWTAAFDENGEPLTVAITPTDGEFALLQKFISLGKAQQHSDARYILHQAVVERLSNHKVRYLVDTRSPAELPNGLRHFQRMLGFRISRIHLSRASSVYSRSRATRAVRLATLASHSAKFTTSCGLLYANTMTAVL</sequence>
<name>A0A6B9FJ37_9HYPH</name>
<evidence type="ECO:0000313" key="1">
    <source>
        <dbReference type="EMBL" id="QGY01979.1"/>
    </source>
</evidence>
<dbReference type="OrthoDB" id="8449076at2"/>
<dbReference type="KEGG" id="mmes:MMSR116_08875"/>
<protein>
    <submittedName>
        <fullName evidence="1">Uncharacterized protein</fullName>
    </submittedName>
</protein>
<dbReference type="SUPFAM" id="SSF55729">
    <property type="entry name" value="Acyl-CoA N-acyltransferases (Nat)"/>
    <property type="match status" value="1"/>
</dbReference>
<dbReference type="InterPro" id="IPR016181">
    <property type="entry name" value="Acyl_CoA_acyltransferase"/>
</dbReference>
<dbReference type="Gene3D" id="3.40.630.30">
    <property type="match status" value="1"/>
</dbReference>
<organism evidence="1 2">
    <name type="scientific">Methylobacterium mesophilicum SR1.6/6</name>
    <dbReference type="NCBI Taxonomy" id="908290"/>
    <lineage>
        <taxon>Bacteria</taxon>
        <taxon>Pseudomonadati</taxon>
        <taxon>Pseudomonadota</taxon>
        <taxon>Alphaproteobacteria</taxon>
        <taxon>Hyphomicrobiales</taxon>
        <taxon>Methylobacteriaceae</taxon>
        <taxon>Methylobacterium</taxon>
    </lineage>
</organism>
<gene>
    <name evidence="1" type="ORF">MMSR116_08875</name>
</gene>
<reference evidence="1 2" key="1">
    <citation type="journal article" date="2012" name="Genet. Mol. Biol.">
        <title>Analysis of 16S rRNA and mxaF genes revealing insights into Methylobacterium niche-specific plant association.</title>
        <authorList>
            <person name="Dourado M.N."/>
            <person name="Andreote F.D."/>
            <person name="Dini-Andreote F."/>
            <person name="Conti R."/>
            <person name="Araujo J.M."/>
            <person name="Araujo W.L."/>
        </authorList>
    </citation>
    <scope>NUCLEOTIDE SEQUENCE [LARGE SCALE GENOMIC DNA]</scope>
    <source>
        <strain evidence="1 2">SR1.6/6</strain>
    </source>
</reference>